<keyword evidence="3" id="KW-0804">Transcription</keyword>
<dbReference type="AlphaFoldDB" id="A0A1Q4HIA7"/>
<evidence type="ECO:0000259" key="5">
    <source>
        <dbReference type="PROSITE" id="PS50977"/>
    </source>
</evidence>
<evidence type="ECO:0000313" key="9">
    <source>
        <dbReference type="Proteomes" id="UP000220340"/>
    </source>
</evidence>
<gene>
    <name evidence="6" type="ORF">BV510_00345</name>
    <name evidence="7" type="ORF">CRI78_15125</name>
</gene>
<feature type="domain" description="HTH tetR-type" evidence="5">
    <location>
        <begin position="1"/>
        <end position="61"/>
    </location>
</feature>
<dbReference type="GO" id="GO:0000976">
    <property type="term" value="F:transcription cis-regulatory region binding"/>
    <property type="evidence" value="ECO:0007669"/>
    <property type="project" value="TreeGrafter"/>
</dbReference>
<dbReference type="PANTHER" id="PTHR30055:SF220">
    <property type="entry name" value="TETR-FAMILY REGULATORY PROTEIN"/>
    <property type="match status" value="1"/>
</dbReference>
<keyword evidence="1" id="KW-0805">Transcription regulation</keyword>
<dbReference type="PROSITE" id="PS50977">
    <property type="entry name" value="HTH_TETR_2"/>
    <property type="match status" value="1"/>
</dbReference>
<evidence type="ECO:0000313" key="8">
    <source>
        <dbReference type="Proteomes" id="UP000191039"/>
    </source>
</evidence>
<accession>A0A1Q4HIA7</accession>
<dbReference type="SUPFAM" id="SSF46689">
    <property type="entry name" value="Homeodomain-like"/>
    <property type="match status" value="1"/>
</dbReference>
<dbReference type="Proteomes" id="UP000220340">
    <property type="component" value="Unassembled WGS sequence"/>
</dbReference>
<dbReference type="GO" id="GO:0003700">
    <property type="term" value="F:DNA-binding transcription factor activity"/>
    <property type="evidence" value="ECO:0007669"/>
    <property type="project" value="TreeGrafter"/>
</dbReference>
<dbReference type="EMBL" id="PDCR01000018">
    <property type="protein sequence ID" value="PEG53736.1"/>
    <property type="molecule type" value="Genomic_DNA"/>
</dbReference>
<reference evidence="6 8" key="1">
    <citation type="submission" date="2016-09" db="EMBL/GenBank/DDBJ databases">
        <title>genome sequences of unsequenced Mycobacteria.</title>
        <authorList>
            <person name="Greninger A.L."/>
            <person name="Jerome K.R."/>
            <person name="Mcnair B."/>
            <person name="Wallis C."/>
            <person name="Fang F."/>
        </authorList>
    </citation>
    <scope>NUCLEOTIDE SEQUENCE [LARGE SCALE GENOMIC DNA]</scope>
    <source>
        <strain evidence="6 8">BM1</strain>
    </source>
</reference>
<feature type="DNA-binding region" description="H-T-H motif" evidence="4">
    <location>
        <begin position="24"/>
        <end position="43"/>
    </location>
</feature>
<dbReference type="STRING" id="1801.BRW64_07595"/>
<organism evidence="7 9">
    <name type="scientific">Mycolicibacterium diernhoferi</name>
    <dbReference type="NCBI Taxonomy" id="1801"/>
    <lineage>
        <taxon>Bacteria</taxon>
        <taxon>Bacillati</taxon>
        <taxon>Actinomycetota</taxon>
        <taxon>Actinomycetes</taxon>
        <taxon>Mycobacteriales</taxon>
        <taxon>Mycobacteriaceae</taxon>
        <taxon>Mycolicibacterium</taxon>
    </lineage>
</organism>
<dbReference type="Gene3D" id="1.10.357.10">
    <property type="entry name" value="Tetracycline Repressor, domain 2"/>
    <property type="match status" value="1"/>
</dbReference>
<dbReference type="PANTHER" id="PTHR30055">
    <property type="entry name" value="HTH-TYPE TRANSCRIPTIONAL REGULATOR RUTR"/>
    <property type="match status" value="1"/>
</dbReference>
<dbReference type="OrthoDB" id="8222629at2"/>
<dbReference type="Pfam" id="PF13305">
    <property type="entry name" value="TetR_C_33"/>
    <property type="match status" value="1"/>
</dbReference>
<evidence type="ECO:0000256" key="2">
    <source>
        <dbReference type="ARBA" id="ARBA00023125"/>
    </source>
</evidence>
<dbReference type="InterPro" id="IPR025996">
    <property type="entry name" value="MT1864/Rv1816-like_C"/>
</dbReference>
<dbReference type="Pfam" id="PF00440">
    <property type="entry name" value="TetR_N"/>
    <property type="match status" value="1"/>
</dbReference>
<evidence type="ECO:0000256" key="1">
    <source>
        <dbReference type="ARBA" id="ARBA00023015"/>
    </source>
</evidence>
<name>A0A1Q4HIA7_9MYCO</name>
<dbReference type="InterPro" id="IPR009057">
    <property type="entry name" value="Homeodomain-like_sf"/>
</dbReference>
<evidence type="ECO:0000256" key="3">
    <source>
        <dbReference type="ARBA" id="ARBA00023163"/>
    </source>
</evidence>
<sequence length="189" mass="19934">MLRAEILAAAGELLDAADRESDLTLRGIACAAGISAPAIYAHFEDRDAILSAIAEQSWQQVVADIRAEASAQDSARGRLLRGCQVYVAFAQRYPMRYALMTQTAGPSHSAREALGVLTAALAHCRQRPGTHPGAGRIAAALSTALHGVAMLNRTDVPAMWLSDASPDDVLRTLVDGAIGQLNEETDDGA</sequence>
<evidence type="ECO:0000313" key="6">
    <source>
        <dbReference type="EMBL" id="OPE56340.1"/>
    </source>
</evidence>
<dbReference type="InterPro" id="IPR001647">
    <property type="entry name" value="HTH_TetR"/>
</dbReference>
<dbReference type="InterPro" id="IPR036271">
    <property type="entry name" value="Tet_transcr_reg_TetR-rel_C_sf"/>
</dbReference>
<dbReference type="InterPro" id="IPR050109">
    <property type="entry name" value="HTH-type_TetR-like_transc_reg"/>
</dbReference>
<dbReference type="EMBL" id="MIJD01000002">
    <property type="protein sequence ID" value="OPE56340.1"/>
    <property type="molecule type" value="Genomic_DNA"/>
</dbReference>
<reference evidence="7 9" key="2">
    <citation type="submission" date="2017-10" db="EMBL/GenBank/DDBJ databases">
        <title>The new phylogeny of genus Mycobacterium.</title>
        <authorList>
            <person name="Tortoli E."/>
            <person name="Trovato A."/>
            <person name="Cirillo D.M."/>
        </authorList>
    </citation>
    <scope>NUCLEOTIDE SEQUENCE [LARGE SCALE GENOMIC DNA]</scope>
    <source>
        <strain evidence="7 9">IP141170001</strain>
    </source>
</reference>
<keyword evidence="2 4" id="KW-0238">DNA-binding</keyword>
<comment type="caution">
    <text evidence="7">The sequence shown here is derived from an EMBL/GenBank/DDBJ whole genome shotgun (WGS) entry which is preliminary data.</text>
</comment>
<dbReference type="Proteomes" id="UP000191039">
    <property type="component" value="Unassembled WGS sequence"/>
</dbReference>
<evidence type="ECO:0000313" key="7">
    <source>
        <dbReference type="EMBL" id="PEG53736.1"/>
    </source>
</evidence>
<dbReference type="SUPFAM" id="SSF48498">
    <property type="entry name" value="Tetracyclin repressor-like, C-terminal domain"/>
    <property type="match status" value="1"/>
</dbReference>
<evidence type="ECO:0000256" key="4">
    <source>
        <dbReference type="PROSITE-ProRule" id="PRU00335"/>
    </source>
</evidence>
<keyword evidence="9" id="KW-1185">Reference proteome</keyword>
<protein>
    <submittedName>
        <fullName evidence="7">TetR/AcrR family transcriptional regulator</fullName>
    </submittedName>
</protein>
<proteinExistence type="predicted"/>